<feature type="transmembrane region" description="Helical" evidence="6">
    <location>
        <begin position="136"/>
        <end position="157"/>
    </location>
</feature>
<dbReference type="SUPFAM" id="SSF103473">
    <property type="entry name" value="MFS general substrate transporter"/>
    <property type="match status" value="1"/>
</dbReference>
<keyword evidence="5 6" id="KW-0472">Membrane</keyword>
<feature type="transmembrane region" description="Helical" evidence="6">
    <location>
        <begin position="271"/>
        <end position="289"/>
    </location>
</feature>
<name>A0A1G8GU34_9BACI</name>
<feature type="transmembrane region" description="Helical" evidence="6">
    <location>
        <begin position="238"/>
        <end position="259"/>
    </location>
</feature>
<feature type="transmembrane region" description="Helical" evidence="6">
    <location>
        <begin position="334"/>
        <end position="358"/>
    </location>
</feature>
<dbReference type="Gene3D" id="1.20.1250.20">
    <property type="entry name" value="MFS general substrate transporter like domains"/>
    <property type="match status" value="2"/>
</dbReference>
<evidence type="ECO:0000313" key="9">
    <source>
        <dbReference type="Proteomes" id="UP000199163"/>
    </source>
</evidence>
<dbReference type="OrthoDB" id="9814001at2"/>
<feature type="transmembrane region" description="Helical" evidence="6">
    <location>
        <begin position="77"/>
        <end position="96"/>
    </location>
</feature>
<dbReference type="AlphaFoldDB" id="A0A1G8GU34"/>
<dbReference type="InterPro" id="IPR052714">
    <property type="entry name" value="MFS_Exporter"/>
</dbReference>
<evidence type="ECO:0000256" key="2">
    <source>
        <dbReference type="ARBA" id="ARBA00022448"/>
    </source>
</evidence>
<dbReference type="InterPro" id="IPR036259">
    <property type="entry name" value="MFS_trans_sf"/>
</dbReference>
<gene>
    <name evidence="8" type="ORF">SAMN05192534_11712</name>
</gene>
<dbReference type="InterPro" id="IPR020846">
    <property type="entry name" value="MFS_dom"/>
</dbReference>
<dbReference type="RefSeq" id="WP_091274630.1">
    <property type="nucleotide sequence ID" value="NZ_FNDK01000017.1"/>
</dbReference>
<reference evidence="9" key="1">
    <citation type="submission" date="2016-10" db="EMBL/GenBank/DDBJ databases">
        <authorList>
            <person name="Varghese N."/>
            <person name="Submissions S."/>
        </authorList>
    </citation>
    <scope>NUCLEOTIDE SEQUENCE [LARGE SCALE GENOMIC DNA]</scope>
    <source>
        <strain evidence="9">DSM 21632</strain>
    </source>
</reference>
<evidence type="ECO:0000313" key="8">
    <source>
        <dbReference type="EMBL" id="SDH97862.1"/>
    </source>
</evidence>
<keyword evidence="4 6" id="KW-1133">Transmembrane helix</keyword>
<dbReference type="GO" id="GO:0005886">
    <property type="term" value="C:plasma membrane"/>
    <property type="evidence" value="ECO:0007669"/>
    <property type="project" value="UniProtKB-SubCell"/>
</dbReference>
<evidence type="ECO:0000259" key="7">
    <source>
        <dbReference type="PROSITE" id="PS50850"/>
    </source>
</evidence>
<dbReference type="CDD" id="cd17489">
    <property type="entry name" value="MFS_YfcJ_like"/>
    <property type="match status" value="1"/>
</dbReference>
<feature type="domain" description="Major facilitator superfamily (MFS) profile" evidence="7">
    <location>
        <begin position="10"/>
        <end position="387"/>
    </location>
</feature>
<keyword evidence="3 6" id="KW-0812">Transmembrane</keyword>
<feature type="transmembrane region" description="Helical" evidence="6">
    <location>
        <begin position="12"/>
        <end position="36"/>
    </location>
</feature>
<dbReference type="PROSITE" id="PS50850">
    <property type="entry name" value="MFS"/>
    <property type="match status" value="1"/>
</dbReference>
<feature type="transmembrane region" description="Helical" evidence="6">
    <location>
        <begin position="42"/>
        <end position="65"/>
    </location>
</feature>
<dbReference type="EMBL" id="FNDK01000017">
    <property type="protein sequence ID" value="SDH97862.1"/>
    <property type="molecule type" value="Genomic_DNA"/>
</dbReference>
<evidence type="ECO:0000256" key="4">
    <source>
        <dbReference type="ARBA" id="ARBA00022989"/>
    </source>
</evidence>
<evidence type="ECO:0000256" key="5">
    <source>
        <dbReference type="ARBA" id="ARBA00023136"/>
    </source>
</evidence>
<evidence type="ECO:0000256" key="1">
    <source>
        <dbReference type="ARBA" id="ARBA00004651"/>
    </source>
</evidence>
<proteinExistence type="predicted"/>
<dbReference type="PANTHER" id="PTHR23531:SF1">
    <property type="entry name" value="QUINOLENE RESISTANCE PROTEIN NORA"/>
    <property type="match status" value="1"/>
</dbReference>
<feature type="transmembrane region" description="Helical" evidence="6">
    <location>
        <begin position="364"/>
        <end position="382"/>
    </location>
</feature>
<feature type="transmembrane region" description="Helical" evidence="6">
    <location>
        <begin position="102"/>
        <end position="124"/>
    </location>
</feature>
<accession>A0A1G8GU34</accession>
<protein>
    <submittedName>
        <fullName evidence="8">Predicted arabinose efflux permease, MFS family</fullName>
    </submittedName>
</protein>
<feature type="transmembrane region" description="Helical" evidence="6">
    <location>
        <begin position="212"/>
        <end position="232"/>
    </location>
</feature>
<sequence>MEKEQLWTKDFIITSVVNFFMMFAVFLLLVTMAPYATETFQASSSIAGLSASIFIIGVLCGRLFAGRAITKTGNKKILMFGLVLYIVTTLLYFAAISLPALIAVRVIHGIGVGLATTAASTMVAQMVPASRKGEGISFFTLSMVLPTAVGPLVAILLTQYVHYNAVFLLSLLLGVISLVISIQTRDVQPAVNTKDTAQQPFSLSNYFEKGSLPIALVAMVVGLAYSSVLSLLTVYAEAINLVTAATFFYLVYSITVLSTRPFSGRLTDKKGANIIIYPSLVFFAGGMLLLSQAQYSWMMLLAAFCIGLGYGNFQPITQTIAIKRTSSERMSLAISTYYVFLDFGLGIGPFLLGLLVPFTGYRGLYLTTVIIILFGAICYFWIHGRKDKTFHQRYAAETAS</sequence>
<evidence type="ECO:0000256" key="6">
    <source>
        <dbReference type="SAM" id="Phobius"/>
    </source>
</evidence>
<keyword evidence="2" id="KW-0813">Transport</keyword>
<organism evidence="8 9">
    <name type="scientific">Alteribacillus persepolensis</name>
    <dbReference type="NCBI Taxonomy" id="568899"/>
    <lineage>
        <taxon>Bacteria</taxon>
        <taxon>Bacillati</taxon>
        <taxon>Bacillota</taxon>
        <taxon>Bacilli</taxon>
        <taxon>Bacillales</taxon>
        <taxon>Bacillaceae</taxon>
        <taxon>Alteribacillus</taxon>
    </lineage>
</organism>
<dbReference type="STRING" id="568899.SAMN05192534_11712"/>
<feature type="transmembrane region" description="Helical" evidence="6">
    <location>
        <begin position="163"/>
        <end position="182"/>
    </location>
</feature>
<feature type="transmembrane region" description="Helical" evidence="6">
    <location>
        <begin position="295"/>
        <end position="313"/>
    </location>
</feature>
<dbReference type="PANTHER" id="PTHR23531">
    <property type="entry name" value="QUINOLENE RESISTANCE PROTEIN NORA"/>
    <property type="match status" value="1"/>
</dbReference>
<dbReference type="InterPro" id="IPR011701">
    <property type="entry name" value="MFS"/>
</dbReference>
<keyword evidence="9" id="KW-1185">Reference proteome</keyword>
<dbReference type="Pfam" id="PF07690">
    <property type="entry name" value="MFS_1"/>
    <property type="match status" value="1"/>
</dbReference>
<dbReference type="Proteomes" id="UP000199163">
    <property type="component" value="Unassembled WGS sequence"/>
</dbReference>
<evidence type="ECO:0000256" key="3">
    <source>
        <dbReference type="ARBA" id="ARBA00022692"/>
    </source>
</evidence>
<dbReference type="GO" id="GO:0022857">
    <property type="term" value="F:transmembrane transporter activity"/>
    <property type="evidence" value="ECO:0007669"/>
    <property type="project" value="InterPro"/>
</dbReference>
<comment type="subcellular location">
    <subcellularLocation>
        <location evidence="1">Cell membrane</location>
        <topology evidence="1">Multi-pass membrane protein</topology>
    </subcellularLocation>
</comment>